<dbReference type="CDD" id="cd02619">
    <property type="entry name" value="Peptidase_C1"/>
    <property type="match status" value="1"/>
</dbReference>
<organism evidence="2 3">
    <name type="scientific">Methanospirillum hungatei JF-1 (strain ATCC 27890 / DSM 864 / NBRC 100397 / JF-1)</name>
    <dbReference type="NCBI Taxonomy" id="323259"/>
    <lineage>
        <taxon>Archaea</taxon>
        <taxon>Methanobacteriati</taxon>
        <taxon>Methanobacteriota</taxon>
        <taxon>Stenosarchaea group</taxon>
        <taxon>Methanomicrobia</taxon>
        <taxon>Methanomicrobiales</taxon>
        <taxon>Methanospirillaceae</taxon>
        <taxon>Methanospirillum</taxon>
    </lineage>
</organism>
<protein>
    <submittedName>
        <fullName evidence="2">PKD</fullName>
    </submittedName>
</protein>
<dbReference type="SUPFAM" id="SSF49299">
    <property type="entry name" value="PKD domain"/>
    <property type="match status" value="6"/>
</dbReference>
<dbReference type="Gene3D" id="3.90.70.10">
    <property type="entry name" value="Cysteine proteinases"/>
    <property type="match status" value="1"/>
</dbReference>
<keyword evidence="3" id="KW-1185">Reference proteome</keyword>
<dbReference type="EMBL" id="CP000254">
    <property type="protein sequence ID" value="ABD40184.1"/>
    <property type="molecule type" value="Genomic_DNA"/>
</dbReference>
<feature type="domain" description="PKD" evidence="1">
    <location>
        <begin position="573"/>
        <end position="643"/>
    </location>
</feature>
<dbReference type="SMART" id="SM00089">
    <property type="entry name" value="PKD"/>
    <property type="match status" value="6"/>
</dbReference>
<dbReference type="Pfam" id="PF18560">
    <property type="entry name" value="Lectin_like"/>
    <property type="match status" value="1"/>
</dbReference>
<dbReference type="Pfam" id="PF00112">
    <property type="entry name" value="Peptidase_C1"/>
    <property type="match status" value="1"/>
</dbReference>
<feature type="domain" description="PKD" evidence="1">
    <location>
        <begin position="835"/>
        <end position="918"/>
    </location>
</feature>
<proteinExistence type="predicted"/>
<dbReference type="InterPro" id="IPR000668">
    <property type="entry name" value="Peptidase_C1A_C"/>
</dbReference>
<dbReference type="PROSITE" id="PS00639">
    <property type="entry name" value="THIOL_PROTEASE_HIS"/>
    <property type="match status" value="1"/>
</dbReference>
<dbReference type="Pfam" id="PF18911">
    <property type="entry name" value="PKD_4"/>
    <property type="match status" value="6"/>
</dbReference>
<dbReference type="HOGENOM" id="CLU_267133_0_0_2"/>
<dbReference type="PANTHER" id="PTHR36842:SF1">
    <property type="entry name" value="PROTEIN TOLB"/>
    <property type="match status" value="1"/>
</dbReference>
<feature type="domain" description="PKD" evidence="1">
    <location>
        <begin position="487"/>
        <end position="554"/>
    </location>
</feature>
<feature type="domain" description="PKD" evidence="1">
    <location>
        <begin position="1157"/>
        <end position="1220"/>
    </location>
</feature>
<feature type="domain" description="PKD" evidence="1">
    <location>
        <begin position="920"/>
        <end position="1003"/>
    </location>
</feature>
<dbReference type="CDD" id="cd00146">
    <property type="entry name" value="PKD"/>
    <property type="match status" value="6"/>
</dbReference>
<dbReference type="InterPro" id="IPR000169">
    <property type="entry name" value="Pept_cys_AS"/>
</dbReference>
<dbReference type="eggNOG" id="arCOG03991">
    <property type="taxonomic scope" value="Archaea"/>
</dbReference>
<dbReference type="InterPro" id="IPR022409">
    <property type="entry name" value="PKD/Chitinase_dom"/>
</dbReference>
<dbReference type="STRING" id="323259.Mhun_0420"/>
<dbReference type="AlphaFoldDB" id="Q2FLD5"/>
<gene>
    <name evidence="2" type="ordered locus">Mhun_0420</name>
</gene>
<name>Q2FLD5_METHJ</name>
<dbReference type="GO" id="GO:0008234">
    <property type="term" value="F:cysteine-type peptidase activity"/>
    <property type="evidence" value="ECO:0007669"/>
    <property type="project" value="InterPro"/>
</dbReference>
<dbReference type="eggNOG" id="arCOG05189">
    <property type="taxonomic scope" value="Archaea"/>
</dbReference>
<dbReference type="PROSITE" id="PS00139">
    <property type="entry name" value="THIOL_PROTEASE_CYS"/>
    <property type="match status" value="1"/>
</dbReference>
<dbReference type="Gene3D" id="2.60.40.10">
    <property type="entry name" value="Immunoglobulins"/>
    <property type="match status" value="6"/>
</dbReference>
<evidence type="ECO:0000259" key="1">
    <source>
        <dbReference type="PROSITE" id="PS50093"/>
    </source>
</evidence>
<accession>Q2FLD5</accession>
<evidence type="ECO:0000313" key="2">
    <source>
        <dbReference type="EMBL" id="ABD40184.1"/>
    </source>
</evidence>
<dbReference type="KEGG" id="mhu:Mhun_0420"/>
<dbReference type="InterPro" id="IPR025660">
    <property type="entry name" value="Pept_his_AS"/>
</dbReference>
<feature type="domain" description="PKD" evidence="1">
    <location>
        <begin position="750"/>
        <end position="833"/>
    </location>
</feature>
<dbReference type="SUPFAM" id="SSF54001">
    <property type="entry name" value="Cysteine proteinases"/>
    <property type="match status" value="1"/>
</dbReference>
<dbReference type="InterPro" id="IPR013783">
    <property type="entry name" value="Ig-like_fold"/>
</dbReference>
<dbReference type="eggNOG" id="arCOG03607">
    <property type="taxonomic scope" value="Archaea"/>
</dbReference>
<dbReference type="InterPro" id="IPR000601">
    <property type="entry name" value="PKD_dom"/>
</dbReference>
<evidence type="ECO:0000313" key="3">
    <source>
        <dbReference type="Proteomes" id="UP000001941"/>
    </source>
</evidence>
<dbReference type="eggNOG" id="arCOG02510">
    <property type="taxonomic scope" value="Archaea"/>
</dbReference>
<dbReference type="EnsemblBacteria" id="ABD40184">
    <property type="protein sequence ID" value="ABD40184"/>
    <property type="gene ID" value="Mhun_0420"/>
</dbReference>
<dbReference type="PROSITE" id="PS51257">
    <property type="entry name" value="PROKAR_LIPOPROTEIN"/>
    <property type="match status" value="1"/>
</dbReference>
<dbReference type="SMART" id="SM00645">
    <property type="entry name" value="Pept_C1"/>
    <property type="match status" value="1"/>
</dbReference>
<dbReference type="PROSITE" id="PS50093">
    <property type="entry name" value="PKD"/>
    <property type="match status" value="6"/>
</dbReference>
<dbReference type="FunFam" id="2.60.40.10:FF:000270">
    <property type="entry name" value="Cell surface protein"/>
    <property type="match status" value="5"/>
</dbReference>
<dbReference type="InterPro" id="IPR038765">
    <property type="entry name" value="Papain-like_cys_pep_sf"/>
</dbReference>
<dbReference type="PANTHER" id="PTHR36842">
    <property type="entry name" value="PROTEIN TOLB HOMOLOG"/>
    <property type="match status" value="1"/>
</dbReference>
<dbReference type="InParanoid" id="Q2FLD5"/>
<dbReference type="Proteomes" id="UP000001941">
    <property type="component" value="Chromosome"/>
</dbReference>
<dbReference type="GO" id="GO:0006508">
    <property type="term" value="P:proteolysis"/>
    <property type="evidence" value="ECO:0007669"/>
    <property type="project" value="InterPro"/>
</dbReference>
<dbReference type="InterPro" id="IPR040528">
    <property type="entry name" value="Lectin-like"/>
</dbReference>
<sequence length="1236" mass="132200">MMGNFFKLKNILLVLFVLISITLSCYGEENAADVPVASSAPINPEYLKYLERVNALNETGEFALGYEPPVISFDHLIGKRPFDSNVQDLYPSSYDLRTFDKLTPIKNQNPWGTCWAFGSLASLESSLKPNQTYDFSEKHVVNRNLWLTGPNTGGNYLKSGGYLVAWMGPVNETTDPYPVDTWNYTSPSGPITKHVQEIYWIPGMANASDLETIKSSIVNNGALISSFYWNPASYNFTHKSYYCPTCSGSNHCINLVGWDDNYNRNNFTTPAPGDGAFLLRNSWGTSWGDQGYGWISYHDPTIGKYNAHIFGSDVNDYSGIYQYDPAGTSSYIGIPSTSIWGGNIFTATADENLTAVGFYTNDVSATYDVRVYKNPTAGGPVGSTILSQKTGTIPMSGYHTISLDTPVFLSVGDIFSIVVHLTNPSYGYPLAVENPASGPIGNTWSANPGEGYVSSDGNSWTDIVTIPGFVNTSICIKGYTNTITPPPVANFTSNVTTGLVPLTVQFTDTSTGSPTSWLWNFGEGNTSSSQNPVHTYTTAGLYTVNLTASNAGGSDTRVAPGYINVTNPVPLPPVASFTSNVTSGDIPLCVQFNDTSTGNPTSFYWTFGDGANTTIRNPIHTYETPGLYTVTLSVANSAGSNLTSKAGYINATSPLPNPFVTGIYPNFTKAGMNVGFNLTGNYFSEGSIVNLTMSGYSNITTFGNLSGSNLTGFFDIPSGTATGMWNVSVNRFGQYSNDNVQFQVLPPVPPVASFIGIPRTGVAPLFVQFADTSTGGPTSWSWSFGDGGLSTDQHPSHTYSGAGLYTVSLNVSNSGGSNVTTAPGYINVTSSVVPPVASFTGSPRSGVAPLSVQFTDTSTGGPTNWTWSFGDGGLSTDQHPSHTYSGAGLYTVSLNVSNSGGSNVTTAPGYINVSSSVVPPVASFTGSPRSGVAPLSVQFTDSSTGNPTTWNWNFGDGLSSTMQHPMHTYAGPGQFTVNLTVSNTAGTDTLTAPDYISVSGPPSHYSINASSGPNGRIDPSGLIIIPAGGNQRFSMISDTGYQVGDVLVDQASVGPVGWYEFRNISTNHTISVNFERIPGQKLVNASANRWSIVYPPGISAYQEGTNCTYITQAKPGAEMKQILIDSVEQNLSEFWTFTNISDDHNIYTYSEPIPDQIHVFFRGAPSTGSAPLGVQFIDESIGTPTSWLWQFGDGEKSYDQNPYHEYQSPGIYTVTLRAYNGKTGGYGVWSDGVIVK</sequence>
<dbReference type="InterPro" id="IPR035986">
    <property type="entry name" value="PKD_dom_sf"/>
</dbReference>
<reference evidence="3" key="1">
    <citation type="journal article" date="2016" name="Stand. Genomic Sci.">
        <title>Complete genome sequence of Methanospirillum hungatei type strain JF1.</title>
        <authorList>
            <person name="Gunsalus R.P."/>
            <person name="Cook L.E."/>
            <person name="Crable B."/>
            <person name="Rohlin L."/>
            <person name="McDonald E."/>
            <person name="Mouttaki H."/>
            <person name="Sieber J.R."/>
            <person name="Poweleit N."/>
            <person name="Zhou H."/>
            <person name="Lapidus A.L."/>
            <person name="Daligault H.E."/>
            <person name="Land M."/>
            <person name="Gilna P."/>
            <person name="Ivanova N."/>
            <person name="Kyrpides N."/>
            <person name="Culley D.E."/>
            <person name="McInerney M.J."/>
        </authorList>
    </citation>
    <scope>NUCLEOTIDE SEQUENCE [LARGE SCALE GENOMIC DNA]</scope>
    <source>
        <strain evidence="3">ATCC 27890 / DSM 864 / NBRC 100397 / JF-1</strain>
    </source>
</reference>